<dbReference type="InterPro" id="IPR036770">
    <property type="entry name" value="Ankyrin_rpt-contain_sf"/>
</dbReference>
<protein>
    <submittedName>
        <fullName evidence="2">Ankyrin repeat domain-containing protein</fullName>
    </submittedName>
</protein>
<feature type="region of interest" description="Disordered" evidence="1">
    <location>
        <begin position="527"/>
        <end position="552"/>
    </location>
</feature>
<name>A0A2J7ZQ49_9CHLO</name>
<sequence>MELQRANKRQRSQSPASPPQQQLAAATSDPSRIWLPEIVQRFAVSLTSNEVACALRLVSKATAAQFSTPQHTTARLSQPVPHHAFCGSVANLEVLFARDDLPPILDLRVFWAAAAAGQLDVCAWLRQQGCPRPLGLLAAAAEGGHRAVCEWVLANGYYNGGDRLTQGGATAAAARGGHVDLMDWLLLHADGARAFPVAEGARYLLARAAEGCDLPTLQRLHHPHVGTLPGGPPAAFKPYLINCPAGSPTADWQAKVEWLEARGYSQTFTACVEAAAKPDALPRLQWLRQRGYPFDAYVADSAAEAGNVEALQYVLGQGVDAEGRAMQCAARGGHVAVMEVLHAQGVLMGEEVVRTAAAAGHLPAVAWLVERLGAGAALTTHVFAAAAQAGSMELLAWLWERGCPWDTTVFDAAAEEGSEEQLEWLAEQGCPMGDDGAPYACAAACGELAILRCLWRLGCPWSLDGGMFTRAVGFSRTTRIKQHVERGLCWLLDQGYPVDWDEAELAAAGNEVLETWPPSVRCSMELQPAHKRQRSQSPASSPQQGQPAAATSDPSRIWLLEIVQRFAVSLTSNEVACALRLVNKATAAQFSTPQHTTVRLSQPVPHHAFWWRWAGPDAMRTLAWKQRFELPCLTARSGSIANLEVLLARDDSPPILDPYVFRAAAAAGQLDVCVWLQQQACPWCLDLLAAAAEGGHRAMCEWLLANGYPDTGNHRGGPDAAAARGGHVDLMDWLLLRAGGARVAVPYLLAGAAEGCDLPTLQRLHHNHVDAPPEEPPFLFKPAIISAAAGSPTADWQAKVEWLEARGYPQARIACEAAAAQPDALPRLQWLRQRGYPFDVIVVASAAEAGNVEALQYVLGQGGEGGGLAMCRAVLGGNVAVMEVLHACGVLMGEDTVRRAAAAGYLPGVAWLVERLGAGTALTMHVFAAAAEAGSMELLAWLREMGCPWDSMVFAMAAKKGSEEQLEWLAEQGCPMGDDGAPYACAAACGELAILRCLRRLGCPWSLDGGTFTRAVSWARNTGQHAERELCWLLDQGCPVDWGEAKSAAAGNEVLERWLRARQ</sequence>
<feature type="region of interest" description="Disordered" evidence="1">
    <location>
        <begin position="1"/>
        <end position="28"/>
    </location>
</feature>
<organism evidence="2 3">
    <name type="scientific">Tetrabaena socialis</name>
    <dbReference type="NCBI Taxonomy" id="47790"/>
    <lineage>
        <taxon>Eukaryota</taxon>
        <taxon>Viridiplantae</taxon>
        <taxon>Chlorophyta</taxon>
        <taxon>core chlorophytes</taxon>
        <taxon>Chlorophyceae</taxon>
        <taxon>CS clade</taxon>
        <taxon>Chlamydomonadales</taxon>
        <taxon>Tetrabaenaceae</taxon>
        <taxon>Tetrabaena</taxon>
    </lineage>
</organism>
<dbReference type="GO" id="GO:0030149">
    <property type="term" value="P:sphingolipid catabolic process"/>
    <property type="evidence" value="ECO:0007669"/>
    <property type="project" value="TreeGrafter"/>
</dbReference>
<evidence type="ECO:0000313" key="3">
    <source>
        <dbReference type="Proteomes" id="UP000236333"/>
    </source>
</evidence>
<dbReference type="GO" id="GO:0005783">
    <property type="term" value="C:endoplasmic reticulum"/>
    <property type="evidence" value="ECO:0007669"/>
    <property type="project" value="TreeGrafter"/>
</dbReference>
<dbReference type="PANTHER" id="PTHR12393">
    <property type="entry name" value="SPHINGOMYELIN PHOSPHODIESTERASE RELATED"/>
    <property type="match status" value="1"/>
</dbReference>
<keyword evidence="3" id="KW-1185">Reference proteome</keyword>
<feature type="compositionally biased region" description="Basic residues" evidence="1">
    <location>
        <begin position="1"/>
        <end position="11"/>
    </location>
</feature>
<accession>A0A2J7ZQ49</accession>
<gene>
    <name evidence="2" type="ORF">TSOC_011644</name>
</gene>
<dbReference type="EMBL" id="PGGS01000665">
    <property type="protein sequence ID" value="PNH02382.1"/>
    <property type="molecule type" value="Genomic_DNA"/>
</dbReference>
<dbReference type="SUPFAM" id="SSF48403">
    <property type="entry name" value="Ankyrin repeat"/>
    <property type="match status" value="2"/>
</dbReference>
<reference evidence="2 3" key="1">
    <citation type="journal article" date="2017" name="Mol. Biol. Evol.">
        <title>The 4-celled Tetrabaena socialis nuclear genome reveals the essential components for genetic control of cell number at the origin of multicellularity in the volvocine lineage.</title>
        <authorList>
            <person name="Featherston J."/>
            <person name="Arakaki Y."/>
            <person name="Hanschen E.R."/>
            <person name="Ferris P.J."/>
            <person name="Michod R.E."/>
            <person name="Olson B.J.S.C."/>
            <person name="Nozaki H."/>
            <person name="Durand P.M."/>
        </authorList>
    </citation>
    <scope>NUCLEOTIDE SEQUENCE [LARGE SCALE GENOMIC DNA]</scope>
    <source>
        <strain evidence="2 3">NIES-571</strain>
    </source>
</reference>
<dbReference type="OrthoDB" id="546617at2759"/>
<dbReference type="Gene3D" id="1.25.40.20">
    <property type="entry name" value="Ankyrin repeat-containing domain"/>
    <property type="match status" value="3"/>
</dbReference>
<proteinExistence type="predicted"/>
<dbReference type="GO" id="GO:0016020">
    <property type="term" value="C:membrane"/>
    <property type="evidence" value="ECO:0007669"/>
    <property type="project" value="TreeGrafter"/>
</dbReference>
<evidence type="ECO:0000256" key="1">
    <source>
        <dbReference type="SAM" id="MobiDB-lite"/>
    </source>
</evidence>
<dbReference type="GO" id="GO:0071944">
    <property type="term" value="C:cell periphery"/>
    <property type="evidence" value="ECO:0007669"/>
    <property type="project" value="TreeGrafter"/>
</dbReference>
<dbReference type="AlphaFoldDB" id="A0A2J7ZQ49"/>
<evidence type="ECO:0000313" key="2">
    <source>
        <dbReference type="EMBL" id="PNH02382.1"/>
    </source>
</evidence>
<feature type="compositionally biased region" description="Low complexity" evidence="1">
    <location>
        <begin position="535"/>
        <end position="550"/>
    </location>
</feature>
<dbReference type="Proteomes" id="UP000236333">
    <property type="component" value="Unassembled WGS sequence"/>
</dbReference>
<feature type="compositionally biased region" description="Low complexity" evidence="1">
    <location>
        <begin position="12"/>
        <end position="28"/>
    </location>
</feature>
<dbReference type="GO" id="GO:0004620">
    <property type="term" value="F:phospholipase activity"/>
    <property type="evidence" value="ECO:0007669"/>
    <property type="project" value="TreeGrafter"/>
</dbReference>
<comment type="caution">
    <text evidence="2">The sequence shown here is derived from an EMBL/GenBank/DDBJ whole genome shotgun (WGS) entry which is preliminary data.</text>
</comment>
<dbReference type="GO" id="GO:0046513">
    <property type="term" value="P:ceramide biosynthetic process"/>
    <property type="evidence" value="ECO:0007669"/>
    <property type="project" value="TreeGrafter"/>
</dbReference>
<dbReference type="PANTHER" id="PTHR12393:SF6">
    <property type="entry name" value="SPHINGOMYELIN PHOSPHODIESTERASE 2"/>
    <property type="match status" value="1"/>
</dbReference>